<dbReference type="Gene3D" id="3.30.160.150">
    <property type="entry name" value="Lipoprotein like domain"/>
    <property type="match status" value="1"/>
</dbReference>
<dbReference type="EMBL" id="MZMT01000035">
    <property type="protein sequence ID" value="PIO44002.1"/>
    <property type="molecule type" value="Genomic_DNA"/>
</dbReference>
<comment type="caution">
    <text evidence="1">The sequence shown here is derived from an EMBL/GenBank/DDBJ whole genome shotgun (WGS) entry which is preliminary data.</text>
</comment>
<name>A0A2N9VWY4_9HYPH</name>
<evidence type="ECO:0000313" key="2">
    <source>
        <dbReference type="Proteomes" id="UP000232163"/>
    </source>
</evidence>
<accession>A0A2N9VWY4</accession>
<proteinExistence type="predicted"/>
<evidence type="ECO:0000313" key="1">
    <source>
        <dbReference type="EMBL" id="PIO44002.1"/>
    </source>
</evidence>
<evidence type="ECO:0008006" key="3">
    <source>
        <dbReference type="Google" id="ProtNLM"/>
    </source>
</evidence>
<sequence>MSLPDRFQWGLGSRRLLSVCVIGMALIAGGCQVRPLYSDPSPVGSTGAGLTGSVRSKLATITVSQPGSREAQEVRNNLIFLFAGGAGEPANPVYSMQLSVIPQNLSLMLVQNATNDKSGQPTAGSVRMTGNYVLTRLSDGQVVGRGTRLVTADYDAPRQRFAVTRAVRDANNRAARELAEALNLSVAQDLSKF</sequence>
<dbReference type="OrthoDB" id="7678210at2"/>
<dbReference type="KEGG" id="pht:BLM14_00190"/>
<gene>
    <name evidence="1" type="ORF">B5P45_15660</name>
</gene>
<dbReference type="PROSITE" id="PS51257">
    <property type="entry name" value="PROKAR_LIPOPROTEIN"/>
    <property type="match status" value="1"/>
</dbReference>
<dbReference type="RefSeq" id="WP_099997563.1">
    <property type="nucleotide sequence ID" value="NZ_CP017940.1"/>
</dbReference>
<dbReference type="AlphaFoldDB" id="A0A2N9VWY4"/>
<keyword evidence="2" id="KW-1185">Reference proteome</keyword>
<organism evidence="1 2">
    <name type="scientific">Phyllobacterium zundukense</name>
    <dbReference type="NCBI Taxonomy" id="1867719"/>
    <lineage>
        <taxon>Bacteria</taxon>
        <taxon>Pseudomonadati</taxon>
        <taxon>Pseudomonadota</taxon>
        <taxon>Alphaproteobacteria</taxon>
        <taxon>Hyphomicrobiales</taxon>
        <taxon>Phyllobacteriaceae</taxon>
        <taxon>Phyllobacterium</taxon>
    </lineage>
</organism>
<protein>
    <recommendedName>
        <fullName evidence="3">LPS-assembly lipoprotein</fullName>
    </recommendedName>
</protein>
<dbReference type="Proteomes" id="UP000232163">
    <property type="component" value="Unassembled WGS sequence"/>
</dbReference>
<reference evidence="1 2" key="1">
    <citation type="journal article" date="2017" name="Int J Environ Stud">
        <title>Does the Miocene-Pliocene relict legume Oxytropis triphylla form nitrogen-fixing nodules with a combination of bacterial strains?</title>
        <authorList>
            <person name="Safronova V."/>
            <person name="Belimov A."/>
            <person name="Sazanova A."/>
            <person name="Kuznetsova I."/>
            <person name="Popova J."/>
            <person name="Andronov E."/>
            <person name="Verkhozina A."/>
            <person name="Tikhonovich I."/>
        </authorList>
    </citation>
    <scope>NUCLEOTIDE SEQUENCE [LARGE SCALE GENOMIC DNA]</scope>
    <source>
        <strain evidence="1 2">Tri-38</strain>
    </source>
</reference>